<dbReference type="OrthoDB" id="9807064at2"/>
<dbReference type="EC" id="6.3.4.15" evidence="5"/>
<dbReference type="Gene3D" id="2.30.30.100">
    <property type="match status" value="1"/>
</dbReference>
<evidence type="ECO:0000256" key="1">
    <source>
        <dbReference type="ARBA" id="ARBA00022598"/>
    </source>
</evidence>
<dbReference type="GO" id="GO:0005737">
    <property type="term" value="C:cytoplasm"/>
    <property type="evidence" value="ECO:0007669"/>
    <property type="project" value="TreeGrafter"/>
</dbReference>
<name>A0A4S1XJA1_9SPHN</name>
<dbReference type="InterPro" id="IPR003142">
    <property type="entry name" value="BPL_C"/>
</dbReference>
<dbReference type="InterPro" id="IPR008988">
    <property type="entry name" value="Transcriptional_repressor_C"/>
</dbReference>
<dbReference type="PROSITE" id="PS51733">
    <property type="entry name" value="BPL_LPL_CATALYTIC"/>
    <property type="match status" value="1"/>
</dbReference>
<reference evidence="8 9" key="1">
    <citation type="submission" date="2019-04" db="EMBL/GenBank/DDBJ databases">
        <title>Sphingomonas psychrotolerans sp. nov., isolated from soil in the Tianshan Mountains, Xinjiang, China.</title>
        <authorList>
            <person name="Luo Y."/>
            <person name="Sheng H."/>
        </authorList>
    </citation>
    <scope>NUCLEOTIDE SEQUENCE [LARGE SCALE GENOMIC DNA]</scope>
    <source>
        <strain evidence="8 9">ZFGT-11</strain>
    </source>
</reference>
<dbReference type="SUPFAM" id="SSF55681">
    <property type="entry name" value="Class II aaRS and biotin synthetases"/>
    <property type="match status" value="1"/>
</dbReference>
<dbReference type="Pfam" id="PF02237">
    <property type="entry name" value="BPL_C"/>
    <property type="match status" value="1"/>
</dbReference>
<evidence type="ECO:0000256" key="4">
    <source>
        <dbReference type="ARBA" id="ARBA00023267"/>
    </source>
</evidence>
<organism evidence="8 9">
    <name type="scientific">Sphingomonas gei</name>
    <dbReference type="NCBI Taxonomy" id="1395960"/>
    <lineage>
        <taxon>Bacteria</taxon>
        <taxon>Pseudomonadati</taxon>
        <taxon>Pseudomonadota</taxon>
        <taxon>Alphaproteobacteria</taxon>
        <taxon>Sphingomonadales</taxon>
        <taxon>Sphingomonadaceae</taxon>
        <taxon>Sphingomonas</taxon>
    </lineage>
</organism>
<evidence type="ECO:0000313" key="8">
    <source>
        <dbReference type="EMBL" id="TGX56321.1"/>
    </source>
</evidence>
<dbReference type="Proteomes" id="UP000306147">
    <property type="component" value="Unassembled WGS sequence"/>
</dbReference>
<evidence type="ECO:0000313" key="9">
    <source>
        <dbReference type="Proteomes" id="UP000306147"/>
    </source>
</evidence>
<sequence>MIRTVAETGSTNADMLELARGGAAEGLWLRAERQTGGRGRQGRAWNSPEGNLYVSTLVRVRLGEPPAATLALVASVALEETVSTFLFPGEGRGPVSARSQPGPGLRRGTPVLKWPNDILIDGAKLSGILLERADDAVVIGFGVNLAHHPVDLDRPATSLAAHGPAPDPAIFAETLAELFARWLSRWRDGIAPVRERWLARAHPKGTALTARLSEGSAIDGLFEGLDPQGALILRLADGTSRVIHAGDVFLL</sequence>
<dbReference type="EMBL" id="SRXT01000001">
    <property type="protein sequence ID" value="TGX56321.1"/>
    <property type="molecule type" value="Genomic_DNA"/>
</dbReference>
<comment type="catalytic activity">
    <reaction evidence="6">
        <text>biotin + L-lysyl-[protein] + ATP = N(6)-biotinyl-L-lysyl-[protein] + AMP + diphosphate + H(+)</text>
        <dbReference type="Rhea" id="RHEA:11756"/>
        <dbReference type="Rhea" id="RHEA-COMP:9752"/>
        <dbReference type="Rhea" id="RHEA-COMP:10505"/>
        <dbReference type="ChEBI" id="CHEBI:15378"/>
        <dbReference type="ChEBI" id="CHEBI:29969"/>
        <dbReference type="ChEBI" id="CHEBI:30616"/>
        <dbReference type="ChEBI" id="CHEBI:33019"/>
        <dbReference type="ChEBI" id="CHEBI:57586"/>
        <dbReference type="ChEBI" id="CHEBI:83144"/>
        <dbReference type="ChEBI" id="CHEBI:456215"/>
        <dbReference type="EC" id="6.3.4.15"/>
    </reaction>
</comment>
<dbReference type="SUPFAM" id="SSF50037">
    <property type="entry name" value="C-terminal domain of transcriptional repressors"/>
    <property type="match status" value="1"/>
</dbReference>
<dbReference type="GO" id="GO:0005524">
    <property type="term" value="F:ATP binding"/>
    <property type="evidence" value="ECO:0007669"/>
    <property type="project" value="UniProtKB-KW"/>
</dbReference>
<evidence type="ECO:0000256" key="5">
    <source>
        <dbReference type="ARBA" id="ARBA00024227"/>
    </source>
</evidence>
<dbReference type="AlphaFoldDB" id="A0A4S1XJA1"/>
<evidence type="ECO:0000256" key="6">
    <source>
        <dbReference type="ARBA" id="ARBA00047846"/>
    </source>
</evidence>
<dbReference type="InterPro" id="IPR045864">
    <property type="entry name" value="aa-tRNA-synth_II/BPL/LPL"/>
</dbReference>
<keyword evidence="1 8" id="KW-0436">Ligase</keyword>
<gene>
    <name evidence="8" type="ORF">E5A73_02305</name>
</gene>
<accession>A0A4S1XJA1</accession>
<keyword evidence="9" id="KW-1185">Reference proteome</keyword>
<dbReference type="GO" id="GO:0004077">
    <property type="term" value="F:biotin--[biotin carboxyl-carrier protein] ligase activity"/>
    <property type="evidence" value="ECO:0007669"/>
    <property type="project" value="UniProtKB-EC"/>
</dbReference>
<dbReference type="InterPro" id="IPR004143">
    <property type="entry name" value="BPL_LPL_catalytic"/>
</dbReference>
<keyword evidence="4" id="KW-0092">Biotin</keyword>
<feature type="domain" description="BPL/LPL catalytic" evidence="7">
    <location>
        <begin position="1"/>
        <end position="187"/>
    </location>
</feature>
<dbReference type="PANTHER" id="PTHR12835">
    <property type="entry name" value="BIOTIN PROTEIN LIGASE"/>
    <property type="match status" value="1"/>
</dbReference>
<evidence type="ECO:0000256" key="3">
    <source>
        <dbReference type="ARBA" id="ARBA00022840"/>
    </source>
</evidence>
<evidence type="ECO:0000259" key="7">
    <source>
        <dbReference type="PROSITE" id="PS51733"/>
    </source>
</evidence>
<evidence type="ECO:0000256" key="2">
    <source>
        <dbReference type="ARBA" id="ARBA00022741"/>
    </source>
</evidence>
<keyword evidence="2" id="KW-0547">Nucleotide-binding</keyword>
<dbReference type="Pfam" id="PF03099">
    <property type="entry name" value="BPL_LplA_LipB"/>
    <property type="match status" value="1"/>
</dbReference>
<keyword evidence="3" id="KW-0067">ATP-binding</keyword>
<dbReference type="Gene3D" id="3.30.930.10">
    <property type="entry name" value="Bira Bifunctional Protein, Domain 2"/>
    <property type="match status" value="1"/>
</dbReference>
<dbReference type="CDD" id="cd16442">
    <property type="entry name" value="BPL"/>
    <property type="match status" value="1"/>
</dbReference>
<dbReference type="PANTHER" id="PTHR12835:SF5">
    <property type="entry name" value="BIOTIN--PROTEIN LIGASE"/>
    <property type="match status" value="1"/>
</dbReference>
<protein>
    <recommendedName>
        <fullName evidence="5">biotin--[biotin carboxyl-carrier protein] ligase</fullName>
        <ecNumber evidence="5">6.3.4.15</ecNumber>
    </recommendedName>
</protein>
<proteinExistence type="predicted"/>
<dbReference type="InterPro" id="IPR004408">
    <property type="entry name" value="Biotin_CoA_COase_ligase"/>
</dbReference>
<comment type="caution">
    <text evidence="8">The sequence shown here is derived from an EMBL/GenBank/DDBJ whole genome shotgun (WGS) entry which is preliminary data.</text>
</comment>